<dbReference type="CDD" id="cd00067">
    <property type="entry name" value="GAL4"/>
    <property type="match status" value="1"/>
</dbReference>
<evidence type="ECO:0000256" key="2">
    <source>
        <dbReference type="ARBA" id="ARBA00022723"/>
    </source>
</evidence>
<dbReference type="SMART" id="SM00066">
    <property type="entry name" value="GAL4"/>
    <property type="match status" value="1"/>
</dbReference>
<dbReference type="RefSeq" id="XP_043044998.1">
    <property type="nucleotide sequence ID" value="XM_043185201.1"/>
</dbReference>
<comment type="caution">
    <text evidence="8">The sequence shown here is derived from an EMBL/GenBank/DDBJ whole genome shotgun (WGS) entry which is preliminary data.</text>
</comment>
<proteinExistence type="predicted"/>
<keyword evidence="9" id="KW-1185">Reference proteome</keyword>
<sequence length="552" mass="61061">MSSSLHHRSTSSVSSGTSHPLHRGSACLNCRRRKVKCDGARPICGTCASVPSLQDCEYSDSGTTRTQLLEEQIAIFESRIRELEASPANSNAAIRLSQPYSIAESSIAGSQPQASSSVSSFPPNPAPHDLQAIPERLPVQLHQTIVGSFLRCCTEIGFFLNVGRFTNTIMNADEFGWERPSLALLQAVYLWGVHLSASPEISAFEPYFLSTAVRHTSEALSTTHTHKIIHRIQAEALLAQYFFLNARMLEGKYHTSAAVSLLFGAGFHKIRSTEGGSTSNLPPLTDLVEEGERINGFWTVLILNNCWTTLESNIVYESIDTPWPLEMQSYSQIYWSPEFRTSQTVWKFLSRAVLDGDEGTSMIASYAKASILYERSSTISRHFEPNMPQSSARQFFGSFSAQDALVQRFLQELPSIPEMIAATSHETTLLIYTLAHSSVIQLHRPFIAINPASRGRTISAVRSIVHILDTINVTEVVSLNAFLAVLWTQVCQFLIQEISDGHDDSIDSSGAPSEPVQLLKSLMTTMSSAVQRGKIFESQMAVIRERYAQAFT</sequence>
<keyword evidence="4" id="KW-0804">Transcription</keyword>
<dbReference type="CDD" id="cd12148">
    <property type="entry name" value="fungal_TF_MHR"/>
    <property type="match status" value="1"/>
</dbReference>
<evidence type="ECO:0000313" key="8">
    <source>
        <dbReference type="EMBL" id="KAG7451498.1"/>
    </source>
</evidence>
<dbReference type="InterPro" id="IPR001138">
    <property type="entry name" value="Zn2Cys6_DnaBD"/>
</dbReference>
<dbReference type="PROSITE" id="PS50048">
    <property type="entry name" value="ZN2_CY6_FUNGAL_2"/>
    <property type="match status" value="1"/>
</dbReference>
<dbReference type="Proteomes" id="UP000812287">
    <property type="component" value="Unassembled WGS sequence"/>
</dbReference>
<accession>A0A9P7W2I4</accession>
<reference evidence="8" key="1">
    <citation type="submission" date="2020-11" db="EMBL/GenBank/DDBJ databases">
        <title>Adaptations for nitrogen fixation in a non-lichenized fungal sporocarp promotes dispersal by wood-feeding termites.</title>
        <authorList>
            <consortium name="DOE Joint Genome Institute"/>
            <person name="Koch R.A."/>
            <person name="Yoon G."/>
            <person name="Arayal U."/>
            <person name="Lail K."/>
            <person name="Amirebrahimi M."/>
            <person name="Labutti K."/>
            <person name="Lipzen A."/>
            <person name="Riley R."/>
            <person name="Barry K."/>
            <person name="Henrissat B."/>
            <person name="Grigoriev I.V."/>
            <person name="Herr J.R."/>
            <person name="Aime M.C."/>
        </authorList>
    </citation>
    <scope>NUCLEOTIDE SEQUENCE</scope>
    <source>
        <strain evidence="8">MCA 3950</strain>
    </source>
</reference>
<dbReference type="EMBL" id="MU250525">
    <property type="protein sequence ID" value="KAG7451498.1"/>
    <property type="molecule type" value="Genomic_DNA"/>
</dbReference>
<protein>
    <recommendedName>
        <fullName evidence="7">Zn(2)-C6 fungal-type domain-containing protein</fullName>
    </recommendedName>
</protein>
<dbReference type="Pfam" id="PF00172">
    <property type="entry name" value="Zn_clus"/>
    <property type="match status" value="1"/>
</dbReference>
<evidence type="ECO:0000256" key="5">
    <source>
        <dbReference type="ARBA" id="ARBA00023242"/>
    </source>
</evidence>
<dbReference type="SUPFAM" id="SSF57701">
    <property type="entry name" value="Zn2/Cys6 DNA-binding domain"/>
    <property type="match status" value="1"/>
</dbReference>
<dbReference type="PANTHER" id="PTHR47338">
    <property type="entry name" value="ZN(II)2CYS6 TRANSCRIPTION FACTOR (EUROFUNG)-RELATED"/>
    <property type="match status" value="1"/>
</dbReference>
<keyword evidence="2" id="KW-0479">Metal-binding</keyword>
<dbReference type="Gene3D" id="4.10.240.10">
    <property type="entry name" value="Zn(2)-C6 fungal-type DNA-binding domain"/>
    <property type="match status" value="1"/>
</dbReference>
<keyword evidence="3" id="KW-0805">Transcription regulation</keyword>
<dbReference type="GO" id="GO:0005634">
    <property type="term" value="C:nucleus"/>
    <property type="evidence" value="ECO:0007669"/>
    <property type="project" value="UniProtKB-SubCell"/>
</dbReference>
<keyword evidence="5" id="KW-0539">Nucleus</keyword>
<dbReference type="GeneID" id="66107498"/>
<gene>
    <name evidence="8" type="ORF">BT62DRAFT_927209</name>
</gene>
<dbReference type="PANTHER" id="PTHR47338:SF29">
    <property type="entry name" value="ZN(2)-C6 FUNGAL-TYPE DOMAIN-CONTAINING PROTEIN"/>
    <property type="match status" value="1"/>
</dbReference>
<feature type="region of interest" description="Disordered" evidence="6">
    <location>
        <begin position="1"/>
        <end position="23"/>
    </location>
</feature>
<organism evidence="8 9">
    <name type="scientific">Guyanagaster necrorhizus</name>
    <dbReference type="NCBI Taxonomy" id="856835"/>
    <lineage>
        <taxon>Eukaryota</taxon>
        <taxon>Fungi</taxon>
        <taxon>Dikarya</taxon>
        <taxon>Basidiomycota</taxon>
        <taxon>Agaricomycotina</taxon>
        <taxon>Agaricomycetes</taxon>
        <taxon>Agaricomycetidae</taxon>
        <taxon>Agaricales</taxon>
        <taxon>Marasmiineae</taxon>
        <taxon>Physalacriaceae</taxon>
        <taxon>Guyanagaster</taxon>
    </lineage>
</organism>
<evidence type="ECO:0000313" key="9">
    <source>
        <dbReference type="Proteomes" id="UP000812287"/>
    </source>
</evidence>
<dbReference type="GO" id="GO:0000981">
    <property type="term" value="F:DNA-binding transcription factor activity, RNA polymerase II-specific"/>
    <property type="evidence" value="ECO:0007669"/>
    <property type="project" value="InterPro"/>
</dbReference>
<name>A0A9P7W2I4_9AGAR</name>
<feature type="compositionally biased region" description="Low complexity" evidence="6">
    <location>
        <begin position="10"/>
        <end position="19"/>
    </location>
</feature>
<dbReference type="OrthoDB" id="2309723at2759"/>
<evidence type="ECO:0000256" key="4">
    <source>
        <dbReference type="ARBA" id="ARBA00023163"/>
    </source>
</evidence>
<feature type="domain" description="Zn(2)-C6 fungal-type" evidence="7">
    <location>
        <begin position="26"/>
        <end position="58"/>
    </location>
</feature>
<comment type="subcellular location">
    <subcellularLocation>
        <location evidence="1">Nucleus</location>
    </subcellularLocation>
</comment>
<dbReference type="InterPro" id="IPR050815">
    <property type="entry name" value="TF_fung"/>
</dbReference>
<evidence type="ECO:0000256" key="1">
    <source>
        <dbReference type="ARBA" id="ARBA00004123"/>
    </source>
</evidence>
<evidence type="ECO:0000259" key="7">
    <source>
        <dbReference type="PROSITE" id="PS50048"/>
    </source>
</evidence>
<dbReference type="AlphaFoldDB" id="A0A9P7W2I4"/>
<dbReference type="InterPro" id="IPR036864">
    <property type="entry name" value="Zn2-C6_fun-type_DNA-bd_sf"/>
</dbReference>
<dbReference type="GO" id="GO:0008270">
    <property type="term" value="F:zinc ion binding"/>
    <property type="evidence" value="ECO:0007669"/>
    <property type="project" value="InterPro"/>
</dbReference>
<evidence type="ECO:0000256" key="6">
    <source>
        <dbReference type="SAM" id="MobiDB-lite"/>
    </source>
</evidence>
<evidence type="ECO:0000256" key="3">
    <source>
        <dbReference type="ARBA" id="ARBA00023015"/>
    </source>
</evidence>
<dbReference type="PROSITE" id="PS00463">
    <property type="entry name" value="ZN2_CY6_FUNGAL_1"/>
    <property type="match status" value="1"/>
</dbReference>